<evidence type="ECO:0000256" key="1">
    <source>
        <dbReference type="SAM" id="Coils"/>
    </source>
</evidence>
<evidence type="ECO:0000313" key="3">
    <source>
        <dbReference type="EMBL" id="CAI9300143.1"/>
    </source>
</evidence>
<keyword evidence="1" id="KW-0175">Coiled coil</keyword>
<dbReference type="AlphaFoldDB" id="A0AA35ZYT7"/>
<keyword evidence="4" id="KW-1185">Reference proteome</keyword>
<feature type="coiled-coil region" evidence="1">
    <location>
        <begin position="19"/>
        <end position="49"/>
    </location>
</feature>
<name>A0AA35ZYT7_LACSI</name>
<dbReference type="Proteomes" id="UP001177003">
    <property type="component" value="Chromosome 8"/>
</dbReference>
<dbReference type="EMBL" id="OX465084">
    <property type="protein sequence ID" value="CAI9300142.1"/>
    <property type="molecule type" value="Genomic_DNA"/>
</dbReference>
<reference evidence="2" key="1">
    <citation type="submission" date="2023-04" db="EMBL/GenBank/DDBJ databases">
        <authorList>
            <person name="Vijverberg K."/>
            <person name="Xiong W."/>
            <person name="Schranz E."/>
        </authorList>
    </citation>
    <scope>NUCLEOTIDE SEQUENCE</scope>
</reference>
<dbReference type="EMBL" id="OX465084">
    <property type="protein sequence ID" value="CAI9300143.1"/>
    <property type="molecule type" value="Genomic_DNA"/>
</dbReference>
<sequence length="108" mass="12922">MDDEYKENFKMAESERIAMKKCDKELDDLQALRKKLDVEEDDVKNAKLMLKNQKSLFPPWIMQHIQKEAIDEPVIYWLEPSNSSEFNLISPSHPRLFSFDILRRLRSH</sequence>
<evidence type="ECO:0000313" key="2">
    <source>
        <dbReference type="EMBL" id="CAI9300142.1"/>
    </source>
</evidence>
<proteinExistence type="predicted"/>
<protein>
    <submittedName>
        <fullName evidence="2">Uncharacterized protein</fullName>
    </submittedName>
</protein>
<organism evidence="2 4">
    <name type="scientific">Lactuca saligna</name>
    <name type="common">Willowleaf lettuce</name>
    <dbReference type="NCBI Taxonomy" id="75948"/>
    <lineage>
        <taxon>Eukaryota</taxon>
        <taxon>Viridiplantae</taxon>
        <taxon>Streptophyta</taxon>
        <taxon>Embryophyta</taxon>
        <taxon>Tracheophyta</taxon>
        <taxon>Spermatophyta</taxon>
        <taxon>Magnoliopsida</taxon>
        <taxon>eudicotyledons</taxon>
        <taxon>Gunneridae</taxon>
        <taxon>Pentapetalae</taxon>
        <taxon>asterids</taxon>
        <taxon>campanulids</taxon>
        <taxon>Asterales</taxon>
        <taxon>Asteraceae</taxon>
        <taxon>Cichorioideae</taxon>
        <taxon>Cichorieae</taxon>
        <taxon>Lactucinae</taxon>
        <taxon>Lactuca</taxon>
    </lineage>
</organism>
<evidence type="ECO:0000313" key="4">
    <source>
        <dbReference type="Proteomes" id="UP001177003"/>
    </source>
</evidence>
<accession>A0AA35ZYT7</accession>
<gene>
    <name evidence="2" type="ORF">LSALG_LOCUS38803</name>
    <name evidence="3" type="ORF">LSALG_LOCUS38804</name>
</gene>